<dbReference type="Proteomes" id="UP001358586">
    <property type="component" value="Chromosome 13"/>
</dbReference>
<evidence type="ECO:0000313" key="3">
    <source>
        <dbReference type="Proteomes" id="UP001358586"/>
    </source>
</evidence>
<evidence type="ECO:0000313" key="2">
    <source>
        <dbReference type="EMBL" id="KAK5771765.1"/>
    </source>
</evidence>
<gene>
    <name evidence="2" type="ORF">PVK06_048007</name>
</gene>
<keyword evidence="3" id="KW-1185">Reference proteome</keyword>
<feature type="region of interest" description="Disordered" evidence="1">
    <location>
        <begin position="1"/>
        <end position="34"/>
    </location>
</feature>
<reference evidence="2 3" key="1">
    <citation type="submission" date="2023-03" db="EMBL/GenBank/DDBJ databases">
        <title>WGS of Gossypium arboreum.</title>
        <authorList>
            <person name="Yu D."/>
        </authorList>
    </citation>
    <scope>NUCLEOTIDE SEQUENCE [LARGE SCALE GENOMIC DNA]</scope>
    <source>
        <tissue evidence="2">Leaf</tissue>
    </source>
</reference>
<proteinExistence type="predicted"/>
<organism evidence="2 3">
    <name type="scientific">Gossypium arboreum</name>
    <name type="common">Tree cotton</name>
    <name type="synonym">Gossypium nanking</name>
    <dbReference type="NCBI Taxonomy" id="29729"/>
    <lineage>
        <taxon>Eukaryota</taxon>
        <taxon>Viridiplantae</taxon>
        <taxon>Streptophyta</taxon>
        <taxon>Embryophyta</taxon>
        <taxon>Tracheophyta</taxon>
        <taxon>Spermatophyta</taxon>
        <taxon>Magnoliopsida</taxon>
        <taxon>eudicotyledons</taxon>
        <taxon>Gunneridae</taxon>
        <taxon>Pentapetalae</taxon>
        <taxon>rosids</taxon>
        <taxon>malvids</taxon>
        <taxon>Malvales</taxon>
        <taxon>Malvaceae</taxon>
        <taxon>Malvoideae</taxon>
        <taxon>Gossypium</taxon>
    </lineage>
</organism>
<evidence type="ECO:0000256" key="1">
    <source>
        <dbReference type="SAM" id="MobiDB-lite"/>
    </source>
</evidence>
<sequence>MGICPSRMKSLDGHQHTSRNVTDPEDGNGRQSWKMNKYALEEKIEHLKKGVQYYKKSESIGLPKNYTNEPLALKILRYYVSPTFKFPKMLYDMQRGLQDHLPHYINHMNISGALDEVKCRAFSMTQNDSSYA</sequence>
<accession>A0ABR0MF93</accession>
<dbReference type="EMBL" id="JARKNE010000013">
    <property type="protein sequence ID" value="KAK5771765.1"/>
    <property type="molecule type" value="Genomic_DNA"/>
</dbReference>
<comment type="caution">
    <text evidence="2">The sequence shown here is derived from an EMBL/GenBank/DDBJ whole genome shotgun (WGS) entry which is preliminary data.</text>
</comment>
<name>A0ABR0MF93_GOSAR</name>
<protein>
    <submittedName>
        <fullName evidence="2">Uncharacterized protein</fullName>
    </submittedName>
</protein>